<proteinExistence type="predicted"/>
<gene>
    <name evidence="1" type="ORF">CCMP2556_LOCUS26603</name>
</gene>
<protein>
    <submittedName>
        <fullName evidence="1">Uncharacterized protein</fullName>
    </submittedName>
</protein>
<sequence length="162" mass="17277">MLFLESYGGLVVSLLVLLTVEVASRSGQVQLAAVAAAIPTGLPLALCIVVSKSPRQEELVEFSDAVLRGTASSPGCTWRKSKAPGGVCATSTHLGLRRGHGLGRKASLGSAWYASEWLHYLDDYLEASGLGSCERREPQGRLIHLEQGQITKSASWAVLNRC</sequence>
<dbReference type="Proteomes" id="UP001642484">
    <property type="component" value="Unassembled WGS sequence"/>
</dbReference>
<accession>A0ABP0MMT5</accession>
<dbReference type="EMBL" id="CAXAMN010018668">
    <property type="protein sequence ID" value="CAK9052800.1"/>
    <property type="molecule type" value="Genomic_DNA"/>
</dbReference>
<reference evidence="1 2" key="1">
    <citation type="submission" date="2024-02" db="EMBL/GenBank/DDBJ databases">
        <authorList>
            <person name="Chen Y."/>
            <person name="Shah S."/>
            <person name="Dougan E. K."/>
            <person name="Thang M."/>
            <person name="Chan C."/>
        </authorList>
    </citation>
    <scope>NUCLEOTIDE SEQUENCE [LARGE SCALE GENOMIC DNA]</scope>
</reference>
<comment type="caution">
    <text evidence="1">The sequence shown here is derived from an EMBL/GenBank/DDBJ whole genome shotgun (WGS) entry which is preliminary data.</text>
</comment>
<organism evidence="1 2">
    <name type="scientific">Durusdinium trenchii</name>
    <dbReference type="NCBI Taxonomy" id="1381693"/>
    <lineage>
        <taxon>Eukaryota</taxon>
        <taxon>Sar</taxon>
        <taxon>Alveolata</taxon>
        <taxon>Dinophyceae</taxon>
        <taxon>Suessiales</taxon>
        <taxon>Symbiodiniaceae</taxon>
        <taxon>Durusdinium</taxon>
    </lineage>
</organism>
<name>A0ABP0MMT5_9DINO</name>
<evidence type="ECO:0000313" key="1">
    <source>
        <dbReference type="EMBL" id="CAK9052800.1"/>
    </source>
</evidence>
<evidence type="ECO:0000313" key="2">
    <source>
        <dbReference type="Proteomes" id="UP001642484"/>
    </source>
</evidence>
<keyword evidence="2" id="KW-1185">Reference proteome</keyword>